<organism evidence="4 5">
    <name type="scientific">Aquirufa antheringensis</name>
    <dbReference type="NCBI Taxonomy" id="2516559"/>
    <lineage>
        <taxon>Bacteria</taxon>
        <taxon>Pseudomonadati</taxon>
        <taxon>Bacteroidota</taxon>
        <taxon>Cytophagia</taxon>
        <taxon>Cytophagales</taxon>
        <taxon>Flectobacillaceae</taxon>
        <taxon>Aquirufa</taxon>
    </lineage>
</organism>
<reference evidence="4 5" key="1">
    <citation type="submission" date="2019-02" db="EMBL/GenBank/DDBJ databases">
        <title>Genome of a new Bacteroidetes strain.</title>
        <authorList>
            <person name="Pitt A."/>
        </authorList>
    </citation>
    <scope>NUCLEOTIDE SEQUENCE [LARGE SCALE GENOMIC DNA]</scope>
    <source>
        <strain evidence="4 5">103A-SOEBACH</strain>
    </source>
</reference>
<evidence type="ECO:0000259" key="3">
    <source>
        <dbReference type="Pfam" id="PF00483"/>
    </source>
</evidence>
<dbReference type="InterPro" id="IPR005835">
    <property type="entry name" value="NTP_transferase_dom"/>
</dbReference>
<dbReference type="Proteomes" id="UP000293583">
    <property type="component" value="Unassembled WGS sequence"/>
</dbReference>
<dbReference type="SUPFAM" id="SSF53448">
    <property type="entry name" value="Nucleotide-diphospho-sugar transferases"/>
    <property type="match status" value="1"/>
</dbReference>
<proteinExistence type="predicted"/>
<dbReference type="EMBL" id="SEWY01000004">
    <property type="protein sequence ID" value="TBH72009.1"/>
    <property type="molecule type" value="Genomic_DNA"/>
</dbReference>
<evidence type="ECO:0000313" key="4">
    <source>
        <dbReference type="EMBL" id="TBH72009.1"/>
    </source>
</evidence>
<protein>
    <submittedName>
        <fullName evidence="4">Nucleotidyltransferase</fullName>
    </submittedName>
</protein>
<evidence type="ECO:0000256" key="2">
    <source>
        <dbReference type="ARBA" id="ARBA00022695"/>
    </source>
</evidence>
<accession>A0A4Q9B941</accession>
<dbReference type="InterPro" id="IPR029044">
    <property type="entry name" value="Nucleotide-diphossugar_trans"/>
</dbReference>
<keyword evidence="1 4" id="KW-0808">Transferase</keyword>
<dbReference type="OrthoDB" id="9779926at2"/>
<name>A0A4Q9B941_9BACT</name>
<feature type="domain" description="Nucleotidyl transferase" evidence="3">
    <location>
        <begin position="38"/>
        <end position="225"/>
    </location>
</feature>
<keyword evidence="5" id="KW-1185">Reference proteome</keyword>
<evidence type="ECO:0000256" key="1">
    <source>
        <dbReference type="ARBA" id="ARBA00022679"/>
    </source>
</evidence>
<dbReference type="PANTHER" id="PTHR43584:SF8">
    <property type="entry name" value="N-ACETYLMURAMATE ALPHA-1-PHOSPHATE URIDYLYLTRANSFERASE"/>
    <property type="match status" value="1"/>
</dbReference>
<gene>
    <name evidence="4" type="ORF">EWU20_09285</name>
</gene>
<sequence>MKKRLLILAGGMASRMKKALAEENSDLDPKLVAQANAVTKGMIQVGKNGKTLIDYQLYNAHLAGIEEVMLLLHPTDSVSQEYCESLMAKDATWGMKIVFARQQIAADREKPAGTADAVYQALSQHADWQTGRVIVCNSDNLYSVNALKTLWASEVPQALISYHRDSLLYPEERISAFALIRTDAEGYLLEIIEKPTKEQAEELMAKQGRLGVSMNVFVFEASTFLPYLAKTPFHPVRNEKELPTSVVMFGEGEGKGFFAIPLAENVPDLTSKEDILVMQKYLEETYGDF</sequence>
<dbReference type="InterPro" id="IPR050065">
    <property type="entry name" value="GlmU-like"/>
</dbReference>
<keyword evidence="2" id="KW-0548">Nucleotidyltransferase</keyword>
<dbReference type="Pfam" id="PF00483">
    <property type="entry name" value="NTP_transferase"/>
    <property type="match status" value="1"/>
</dbReference>
<evidence type="ECO:0000313" key="5">
    <source>
        <dbReference type="Proteomes" id="UP000293583"/>
    </source>
</evidence>
<dbReference type="AlphaFoldDB" id="A0A4Q9B941"/>
<dbReference type="PANTHER" id="PTHR43584">
    <property type="entry name" value="NUCLEOTIDYL TRANSFERASE"/>
    <property type="match status" value="1"/>
</dbReference>
<dbReference type="RefSeq" id="WP_130923621.1">
    <property type="nucleotide sequence ID" value="NZ_CP049835.1"/>
</dbReference>
<dbReference type="Gene3D" id="3.90.550.10">
    <property type="entry name" value="Spore Coat Polysaccharide Biosynthesis Protein SpsA, Chain A"/>
    <property type="match status" value="1"/>
</dbReference>
<comment type="caution">
    <text evidence="4">The sequence shown here is derived from an EMBL/GenBank/DDBJ whole genome shotgun (WGS) entry which is preliminary data.</text>
</comment>
<dbReference type="GO" id="GO:0016779">
    <property type="term" value="F:nucleotidyltransferase activity"/>
    <property type="evidence" value="ECO:0007669"/>
    <property type="project" value="UniProtKB-KW"/>
</dbReference>